<accession>A0AAE3FHL5</accession>
<keyword evidence="5 10" id="KW-1133">Transmembrane helix</keyword>
<dbReference type="Gene3D" id="1.20.1530.20">
    <property type="match status" value="1"/>
</dbReference>
<organism evidence="12 13">
    <name type="scientific">Candidatus Colimorpha enterica</name>
    <dbReference type="NCBI Taxonomy" id="3083063"/>
    <lineage>
        <taxon>Bacteria</taxon>
        <taxon>Pseudomonadati</taxon>
        <taxon>Bacteroidota</taxon>
        <taxon>Bacteroidia</taxon>
        <taxon>Bacteroidales</taxon>
        <taxon>Candidatus Colimorpha</taxon>
    </lineage>
</organism>
<sequence length="430" mass="45303">MEFDVMNVVYYCAVILLSTKVLGMLTRKLGLPQVVGMIIAGLLIGPAIASRIGLRGLIAPSPAEMDVLQSFSQIGVIFILFSSGLETDFRELKKSGAAATAIAFAGVLVPMALGTLGALIFMNGFGDHAKLMNALFVGCILAATSVGITVETMRELGKLNTKVGTAILSAAIIDDVIGIIALSLATGISGKGNIWLTLLKAAGFFVFTVGIGYLLRLLFRWLEKKYPHKRRTSIFAIAMCFVFAYCAEKFFGIAAITGAYMAGLMLSGLDDTSFVDRKVVVSGYMIFTPMFFAYIGISADFSSFTLHGLLFALVFVALGIAGKIIGCGGIARLFGFTGRESATVGCGMIARGEVALAVYATGQSLICRNGDTVTGIDPLVATISLIVISSILCPVLLKVMFRGSDAVGNGGKAPEVRIHSEAIDNVHPEG</sequence>
<feature type="transmembrane region" description="Helical" evidence="10">
    <location>
        <begin position="134"/>
        <end position="153"/>
    </location>
</feature>
<evidence type="ECO:0000256" key="4">
    <source>
        <dbReference type="ARBA" id="ARBA00022692"/>
    </source>
</evidence>
<evidence type="ECO:0000256" key="7">
    <source>
        <dbReference type="ARBA" id="ARBA00023065"/>
    </source>
</evidence>
<feature type="transmembrane region" description="Helical" evidence="10">
    <location>
        <begin position="279"/>
        <end position="297"/>
    </location>
</feature>
<feature type="transmembrane region" description="Helical" evidence="10">
    <location>
        <begin position="379"/>
        <end position="397"/>
    </location>
</feature>
<keyword evidence="9" id="KW-0739">Sodium transport</keyword>
<name>A0AAE3FHL5_9BACT</name>
<comment type="caution">
    <text evidence="12">The sequence shown here is derived from an EMBL/GenBank/DDBJ whole genome shotgun (WGS) entry which is preliminary data.</text>
</comment>
<reference evidence="12 13" key="1">
    <citation type="submission" date="2022-03" db="EMBL/GenBank/DDBJ databases">
        <title>Metagenome-assembled genomes from swine fecal metagenomes.</title>
        <authorList>
            <person name="Holman D.B."/>
            <person name="Kommadath A."/>
        </authorList>
    </citation>
    <scope>NUCLEOTIDE SEQUENCE [LARGE SCALE GENOMIC DNA]</scope>
    <source>
        <strain evidence="12">SUG147</strain>
    </source>
</reference>
<dbReference type="PANTHER" id="PTHR43562:SF3">
    <property type="entry name" value="SODIUM ION_PROTON EXCHANGER (EUROFUNG)"/>
    <property type="match status" value="1"/>
</dbReference>
<feature type="transmembrane region" description="Helical" evidence="10">
    <location>
        <begin position="97"/>
        <end position="122"/>
    </location>
</feature>
<evidence type="ECO:0000256" key="1">
    <source>
        <dbReference type="ARBA" id="ARBA00004141"/>
    </source>
</evidence>
<dbReference type="GO" id="GO:0015297">
    <property type="term" value="F:antiporter activity"/>
    <property type="evidence" value="ECO:0007669"/>
    <property type="project" value="UniProtKB-KW"/>
</dbReference>
<evidence type="ECO:0000256" key="3">
    <source>
        <dbReference type="ARBA" id="ARBA00022449"/>
    </source>
</evidence>
<comment type="subcellular location">
    <subcellularLocation>
        <location evidence="1">Membrane</location>
        <topology evidence="1">Multi-pass membrane protein</topology>
    </subcellularLocation>
</comment>
<dbReference type="GO" id="GO:1902600">
    <property type="term" value="P:proton transmembrane transport"/>
    <property type="evidence" value="ECO:0007669"/>
    <property type="project" value="InterPro"/>
</dbReference>
<dbReference type="InterPro" id="IPR006153">
    <property type="entry name" value="Cation/H_exchanger_TM"/>
</dbReference>
<gene>
    <name evidence="12" type="ORF">MR241_02220</name>
</gene>
<dbReference type="Proteomes" id="UP001139365">
    <property type="component" value="Unassembled WGS sequence"/>
</dbReference>
<keyword evidence="6" id="KW-0915">Sodium</keyword>
<feature type="transmembrane region" description="Helical" evidence="10">
    <location>
        <begin position="165"/>
        <end position="188"/>
    </location>
</feature>
<evidence type="ECO:0000313" key="13">
    <source>
        <dbReference type="Proteomes" id="UP001139365"/>
    </source>
</evidence>
<evidence type="ECO:0000256" key="5">
    <source>
        <dbReference type="ARBA" id="ARBA00022989"/>
    </source>
</evidence>
<evidence type="ECO:0000256" key="8">
    <source>
        <dbReference type="ARBA" id="ARBA00023136"/>
    </source>
</evidence>
<protein>
    <submittedName>
        <fullName evidence="12">Cation:proton antiporter</fullName>
    </submittedName>
</protein>
<dbReference type="EMBL" id="JALEMU010000039">
    <property type="protein sequence ID" value="MCI5755092.1"/>
    <property type="molecule type" value="Genomic_DNA"/>
</dbReference>
<evidence type="ECO:0000256" key="2">
    <source>
        <dbReference type="ARBA" id="ARBA00022448"/>
    </source>
</evidence>
<keyword evidence="3" id="KW-0050">Antiport</keyword>
<keyword evidence="8 10" id="KW-0472">Membrane</keyword>
<proteinExistence type="predicted"/>
<dbReference type="PANTHER" id="PTHR43562">
    <property type="entry name" value="NAPA-TYPE SODIUM/HYDROGEN ANTIPORTER"/>
    <property type="match status" value="1"/>
</dbReference>
<dbReference type="AlphaFoldDB" id="A0AAE3FHL5"/>
<feature type="transmembrane region" description="Helical" evidence="10">
    <location>
        <begin position="235"/>
        <end position="259"/>
    </location>
</feature>
<dbReference type="GO" id="GO:0016020">
    <property type="term" value="C:membrane"/>
    <property type="evidence" value="ECO:0007669"/>
    <property type="project" value="UniProtKB-SubCell"/>
</dbReference>
<evidence type="ECO:0000256" key="6">
    <source>
        <dbReference type="ARBA" id="ARBA00023053"/>
    </source>
</evidence>
<evidence type="ECO:0000313" key="12">
    <source>
        <dbReference type="EMBL" id="MCI5755092.1"/>
    </source>
</evidence>
<feature type="transmembrane region" description="Helical" evidence="10">
    <location>
        <begin position="309"/>
        <end position="331"/>
    </location>
</feature>
<dbReference type="Pfam" id="PF00999">
    <property type="entry name" value="Na_H_Exchanger"/>
    <property type="match status" value="1"/>
</dbReference>
<feature type="transmembrane region" description="Helical" evidence="10">
    <location>
        <begin position="6"/>
        <end position="22"/>
    </location>
</feature>
<keyword evidence="4 10" id="KW-0812">Transmembrane</keyword>
<evidence type="ECO:0000259" key="11">
    <source>
        <dbReference type="Pfam" id="PF00999"/>
    </source>
</evidence>
<evidence type="ECO:0000256" key="10">
    <source>
        <dbReference type="SAM" id="Phobius"/>
    </source>
</evidence>
<feature type="transmembrane region" description="Helical" evidence="10">
    <location>
        <begin position="34"/>
        <end position="54"/>
    </location>
</feature>
<dbReference type="InterPro" id="IPR038770">
    <property type="entry name" value="Na+/solute_symporter_sf"/>
</dbReference>
<keyword evidence="7" id="KW-0406">Ion transport</keyword>
<feature type="transmembrane region" description="Helical" evidence="10">
    <location>
        <begin position="194"/>
        <end position="215"/>
    </location>
</feature>
<dbReference type="GO" id="GO:0006814">
    <property type="term" value="P:sodium ion transport"/>
    <property type="evidence" value="ECO:0007669"/>
    <property type="project" value="UniProtKB-KW"/>
</dbReference>
<keyword evidence="2" id="KW-0813">Transport</keyword>
<feature type="domain" description="Cation/H+ exchanger transmembrane" evidence="11">
    <location>
        <begin position="19"/>
        <end position="400"/>
    </location>
</feature>
<evidence type="ECO:0000256" key="9">
    <source>
        <dbReference type="ARBA" id="ARBA00023201"/>
    </source>
</evidence>